<evidence type="ECO:0000313" key="3">
    <source>
        <dbReference type="Proteomes" id="UP000683360"/>
    </source>
</evidence>
<sequence length="194" mass="20995">MDEPMSSSGTGLNPSPKSKFGKTKRAPAPPPPKPCPSGPTVGPAPTTASSRTETPTKTKLGHRASCPPAPQSNPTSSPGQDSPPVRPSSQISRKEDVPVKVGTYQLVRTRYVVATKPPPIYSESDTSSEESDSDSDNDQQPRVVVRPRPKSEQLYPQNIRVRVPVQNPQNGLQQEKPKIPEKPSKSKSFRIGRK</sequence>
<organism evidence="2 3">
    <name type="scientific">Mytilus edulis</name>
    <name type="common">Blue mussel</name>
    <dbReference type="NCBI Taxonomy" id="6550"/>
    <lineage>
        <taxon>Eukaryota</taxon>
        <taxon>Metazoa</taxon>
        <taxon>Spiralia</taxon>
        <taxon>Lophotrochozoa</taxon>
        <taxon>Mollusca</taxon>
        <taxon>Bivalvia</taxon>
        <taxon>Autobranchia</taxon>
        <taxon>Pteriomorphia</taxon>
        <taxon>Mytilida</taxon>
        <taxon>Mytiloidea</taxon>
        <taxon>Mytilidae</taxon>
        <taxon>Mytilinae</taxon>
        <taxon>Mytilus</taxon>
    </lineage>
</organism>
<comment type="caution">
    <text evidence="2">The sequence shown here is derived from an EMBL/GenBank/DDBJ whole genome shotgun (WGS) entry which is preliminary data.</text>
</comment>
<evidence type="ECO:0000256" key="1">
    <source>
        <dbReference type="SAM" id="MobiDB-lite"/>
    </source>
</evidence>
<feature type="compositionally biased region" description="Pro residues" evidence="1">
    <location>
        <begin position="27"/>
        <end position="37"/>
    </location>
</feature>
<feature type="compositionally biased region" description="Polar residues" evidence="1">
    <location>
        <begin position="46"/>
        <end position="57"/>
    </location>
</feature>
<protein>
    <submittedName>
        <fullName evidence="2">Uncharacterized protein</fullName>
    </submittedName>
</protein>
<keyword evidence="3" id="KW-1185">Reference proteome</keyword>
<accession>A0A8S3VLZ6</accession>
<proteinExistence type="predicted"/>
<evidence type="ECO:0000313" key="2">
    <source>
        <dbReference type="EMBL" id="CAG2256137.1"/>
    </source>
</evidence>
<dbReference type="AlphaFoldDB" id="A0A8S3VLZ6"/>
<gene>
    <name evidence="2" type="ORF">MEDL_67481</name>
</gene>
<feature type="compositionally biased region" description="Basic residues" evidence="1">
    <location>
        <begin position="185"/>
        <end position="194"/>
    </location>
</feature>
<name>A0A8S3VLZ6_MYTED</name>
<reference evidence="2" key="1">
    <citation type="submission" date="2021-03" db="EMBL/GenBank/DDBJ databases">
        <authorList>
            <person name="Bekaert M."/>
        </authorList>
    </citation>
    <scope>NUCLEOTIDE SEQUENCE</scope>
</reference>
<dbReference type="Proteomes" id="UP000683360">
    <property type="component" value="Unassembled WGS sequence"/>
</dbReference>
<feature type="compositionally biased region" description="Basic and acidic residues" evidence="1">
    <location>
        <begin position="175"/>
        <end position="184"/>
    </location>
</feature>
<dbReference type="EMBL" id="CAJPWZ010003296">
    <property type="protein sequence ID" value="CAG2256137.1"/>
    <property type="molecule type" value="Genomic_DNA"/>
</dbReference>
<feature type="compositionally biased region" description="Acidic residues" evidence="1">
    <location>
        <begin position="126"/>
        <end position="137"/>
    </location>
</feature>
<feature type="region of interest" description="Disordered" evidence="1">
    <location>
        <begin position="1"/>
        <end position="194"/>
    </location>
</feature>
<feature type="compositionally biased region" description="Polar residues" evidence="1">
    <location>
        <begin position="1"/>
        <end position="16"/>
    </location>
</feature>